<proteinExistence type="predicted"/>
<name>A0A3B0SIS2_9ZZZZ</name>
<dbReference type="Pfam" id="PF10135">
    <property type="entry name" value="Rod-binding"/>
    <property type="match status" value="1"/>
</dbReference>
<dbReference type="EMBL" id="UOEJ01000136">
    <property type="protein sequence ID" value="VAW00699.1"/>
    <property type="molecule type" value="Genomic_DNA"/>
</dbReference>
<gene>
    <name evidence="2" type="ORF">MNBD_ALPHA01-1877</name>
</gene>
<evidence type="ECO:0000259" key="1">
    <source>
        <dbReference type="Pfam" id="PF10135"/>
    </source>
</evidence>
<sequence length="117" mass="12961">MDMKFLDVPPPQGQVQRQVQRQVQAQVQNQPATAFEKKARETAESFEAVFLSQILKSMSMGIKTDGPFGGGHGEDIFRDVLNEEIANQISRNGGIGLSDAVYREILKNQEVGNINAR</sequence>
<feature type="domain" description="Flagellar protein FlgJ N-terminal" evidence="1">
    <location>
        <begin position="56"/>
        <end position="103"/>
    </location>
</feature>
<protein>
    <recommendedName>
        <fullName evidence="1">Flagellar protein FlgJ N-terminal domain-containing protein</fullName>
    </recommendedName>
</protein>
<accession>A0A3B0SIS2</accession>
<dbReference type="AlphaFoldDB" id="A0A3B0SIS2"/>
<dbReference type="InterPro" id="IPR019301">
    <property type="entry name" value="Flagellar_prot_FlgJ_N"/>
</dbReference>
<organism evidence="2">
    <name type="scientific">hydrothermal vent metagenome</name>
    <dbReference type="NCBI Taxonomy" id="652676"/>
    <lineage>
        <taxon>unclassified sequences</taxon>
        <taxon>metagenomes</taxon>
        <taxon>ecological metagenomes</taxon>
    </lineage>
</organism>
<reference evidence="2" key="1">
    <citation type="submission" date="2018-06" db="EMBL/GenBank/DDBJ databases">
        <authorList>
            <person name="Zhirakovskaya E."/>
        </authorList>
    </citation>
    <scope>NUCLEOTIDE SEQUENCE</scope>
</reference>
<evidence type="ECO:0000313" key="2">
    <source>
        <dbReference type="EMBL" id="VAW00699.1"/>
    </source>
</evidence>